<dbReference type="AlphaFoldDB" id="G8YPA3"/>
<dbReference type="OMA" id="LPNWGNW"/>
<dbReference type="InParanoid" id="G8YPA3"/>
<dbReference type="SUPFAM" id="SSF81606">
    <property type="entry name" value="PP2C-like"/>
    <property type="match status" value="1"/>
</dbReference>
<proteinExistence type="predicted"/>
<keyword evidence="3" id="KW-1185">Reference proteome</keyword>
<name>G8YPA3_PICSO</name>
<dbReference type="Pfam" id="PF00481">
    <property type="entry name" value="PP2C"/>
    <property type="match status" value="1"/>
</dbReference>
<evidence type="ECO:0000259" key="1">
    <source>
        <dbReference type="PROSITE" id="PS51746"/>
    </source>
</evidence>
<accession>G8YPA3</accession>
<protein>
    <submittedName>
        <fullName evidence="2">Piso0_001859 protein</fullName>
    </submittedName>
</protein>
<dbReference type="SMART" id="SM00332">
    <property type="entry name" value="PP2Cc"/>
    <property type="match status" value="1"/>
</dbReference>
<dbReference type="InterPro" id="IPR001932">
    <property type="entry name" value="PPM-type_phosphatase-like_dom"/>
</dbReference>
<organism evidence="2 3">
    <name type="scientific">Pichia sorbitophila (strain ATCC MYA-4447 / BCRC 22081 / CBS 7064 / NBRC 10061 / NRRL Y-12695)</name>
    <name type="common">Hybrid yeast</name>
    <dbReference type="NCBI Taxonomy" id="559304"/>
    <lineage>
        <taxon>Eukaryota</taxon>
        <taxon>Fungi</taxon>
        <taxon>Dikarya</taxon>
        <taxon>Ascomycota</taxon>
        <taxon>Saccharomycotina</taxon>
        <taxon>Pichiomycetes</taxon>
        <taxon>Debaryomycetaceae</taxon>
        <taxon>Millerozyma</taxon>
    </lineage>
</organism>
<feature type="domain" description="PPM-type phosphatase" evidence="1">
    <location>
        <begin position="63"/>
        <end position="415"/>
    </location>
</feature>
<evidence type="ECO:0000313" key="2">
    <source>
        <dbReference type="EMBL" id="CCE79771.1"/>
    </source>
</evidence>
<dbReference type="eggNOG" id="KOG0698">
    <property type="taxonomic scope" value="Eukaryota"/>
</dbReference>
<dbReference type="InterPro" id="IPR015655">
    <property type="entry name" value="PP2C"/>
</dbReference>
<dbReference type="InterPro" id="IPR036457">
    <property type="entry name" value="PPM-type-like_dom_sf"/>
</dbReference>
<gene>
    <name evidence="2" type="primary">Piso0_001859</name>
    <name evidence="2" type="ORF">GNLVRS01_PISO0E14238g</name>
</gene>
<dbReference type="OrthoDB" id="416093at2759"/>
<dbReference type="Gene3D" id="3.60.40.10">
    <property type="entry name" value="PPM-type phosphatase domain"/>
    <property type="match status" value="1"/>
</dbReference>
<dbReference type="STRING" id="559304.G8YPA3"/>
<dbReference type="EMBL" id="FO082055">
    <property type="protein sequence ID" value="CCE79771.1"/>
    <property type="molecule type" value="Genomic_DNA"/>
</dbReference>
<dbReference type="FunCoup" id="G8YPA3">
    <property type="interactions" value="174"/>
</dbReference>
<dbReference type="Proteomes" id="UP000005222">
    <property type="component" value="Chromosome E"/>
</dbReference>
<sequence>MSNLSKNVPSLLKASRHSHVFCRRSLSDTLTFSAIDRLNSPIANGNGSKTNLLRVPLLKSPSHLGHFSCRVNRPYNEDAYSASVLALPDARTVFNFSVFDGHGGDECSKYLKENLASEVELSSRLIEPGSEKLREDLIKKYWKAFGGYWKWWYKRRKENIKMIMNESGNLKLQNIKNRDDDLRRRISFAFLEADYKFLENCEAKSGSTCTSAFIETVYSTQDSTPGETYYFNRDTVSKLTIAHVGDTKAILVDREGEAHALTEAHHPSNPIEAKRLRKYSAKFFMADSFGEERLISVANTRAFGDENYKGVGVTAEPDIVQLLIGDRNTMHKTLTKSEIQNSTVGSLGGDESFLILCTDGVTDVLTDQEIADIVMTTYNMKGNPVASAQRCAEEVIRFIEYIGGSDNATCLVVRLIGWGKWPIIDRTGALRQERMDDYNPRSPR</sequence>
<dbReference type="PANTHER" id="PTHR13832:SF589">
    <property type="entry name" value="[PYRUVATE DEHYDROGENASE [ACETYL-TRANSFERRING]]-PHOSPHATASE 2, MITOCHONDRIAL"/>
    <property type="match status" value="1"/>
</dbReference>
<dbReference type="CDD" id="cd00143">
    <property type="entry name" value="PP2Cc"/>
    <property type="match status" value="1"/>
</dbReference>
<evidence type="ECO:0000313" key="3">
    <source>
        <dbReference type="Proteomes" id="UP000005222"/>
    </source>
</evidence>
<dbReference type="GO" id="GO:0004722">
    <property type="term" value="F:protein serine/threonine phosphatase activity"/>
    <property type="evidence" value="ECO:0007669"/>
    <property type="project" value="InterPro"/>
</dbReference>
<dbReference type="HOGENOM" id="CLU_021251_0_0_1"/>
<reference evidence="2 3" key="1">
    <citation type="journal article" date="2012" name="G3 (Bethesda)">
        <title>Pichia sorbitophila, an interspecies yeast hybrid reveals early steps of genome resolution following polyploidization.</title>
        <authorList>
            <person name="Leh Louis V."/>
            <person name="Despons L."/>
            <person name="Friedrich A."/>
            <person name="Martin T."/>
            <person name="Durrens P."/>
            <person name="Casaregola S."/>
            <person name="Neuveglise C."/>
            <person name="Fairhead C."/>
            <person name="Marck C."/>
            <person name="Cruz J.A."/>
            <person name="Straub M.L."/>
            <person name="Kugler V."/>
            <person name="Sacerdot C."/>
            <person name="Uzunov Z."/>
            <person name="Thierry A."/>
            <person name="Weiss S."/>
            <person name="Bleykasten C."/>
            <person name="De Montigny J."/>
            <person name="Jacques N."/>
            <person name="Jung P."/>
            <person name="Lemaire M."/>
            <person name="Mallet S."/>
            <person name="Morel G."/>
            <person name="Richard G.F."/>
            <person name="Sarkar A."/>
            <person name="Savel G."/>
            <person name="Schacherer J."/>
            <person name="Seret M.L."/>
            <person name="Talla E."/>
            <person name="Samson G."/>
            <person name="Jubin C."/>
            <person name="Poulain J."/>
            <person name="Vacherie B."/>
            <person name="Barbe V."/>
            <person name="Pelletier E."/>
            <person name="Sherman D.J."/>
            <person name="Westhof E."/>
            <person name="Weissenbach J."/>
            <person name="Baret P.V."/>
            <person name="Wincker P."/>
            <person name="Gaillardin C."/>
            <person name="Dujon B."/>
            <person name="Souciet J.L."/>
        </authorList>
    </citation>
    <scope>NUCLEOTIDE SEQUENCE [LARGE SCALE GENOMIC DNA]</scope>
    <source>
        <strain evidence="3">ATCC MYA-4447 / BCRC 22081 / CBS 7064 / NBRC 10061 / NRRL Y-12695</strain>
    </source>
</reference>
<dbReference type="PANTHER" id="PTHR13832">
    <property type="entry name" value="PROTEIN PHOSPHATASE 2C"/>
    <property type="match status" value="1"/>
</dbReference>
<dbReference type="PROSITE" id="PS51746">
    <property type="entry name" value="PPM_2"/>
    <property type="match status" value="1"/>
</dbReference>